<comment type="caution">
    <text evidence="2">The sequence shown here is derived from an EMBL/GenBank/DDBJ whole genome shotgun (WGS) entry which is preliminary data.</text>
</comment>
<proteinExistence type="predicted"/>
<evidence type="ECO:0000256" key="1">
    <source>
        <dbReference type="SAM" id="MobiDB-lite"/>
    </source>
</evidence>
<keyword evidence="3" id="KW-1185">Reference proteome</keyword>
<reference evidence="2 3" key="1">
    <citation type="journal article" date="2020" name="ISME J.">
        <title>Uncovering the hidden diversity of litter-decomposition mechanisms in mushroom-forming fungi.</title>
        <authorList>
            <person name="Floudas D."/>
            <person name="Bentzer J."/>
            <person name="Ahren D."/>
            <person name="Johansson T."/>
            <person name="Persson P."/>
            <person name="Tunlid A."/>
        </authorList>
    </citation>
    <scope>NUCLEOTIDE SEQUENCE [LARGE SCALE GENOMIC DNA]</scope>
    <source>
        <strain evidence="2 3">CBS 406.79</strain>
    </source>
</reference>
<dbReference type="Proteomes" id="UP000518752">
    <property type="component" value="Unassembled WGS sequence"/>
</dbReference>
<feature type="compositionally biased region" description="Basic and acidic residues" evidence="1">
    <location>
        <begin position="292"/>
        <end position="309"/>
    </location>
</feature>
<dbReference type="AlphaFoldDB" id="A0A8H5HSZ1"/>
<gene>
    <name evidence="2" type="ORF">D9757_004774</name>
</gene>
<sequence length="371" mass="40506">MTSAKSGTNSFTTAAILDLKANFPIMLLMWNPNSGRLYKCHINDKVEGTSTKLLELGRDHRRIDNQYKLNGAMNGFTTCPTCRLTYMTSRGITRELQSNIELTVDQILDGLRSRPSKNPRAHAFLDLYLLVGLTQDNVPGYIHVHHRTKTLIIIDASVPRDEALLPTASWLISIPFVNPLEKNGLPVYWRIPNRSTGGYLTMVLQYYSSIFRAEDELHDLLLWMLAHNRARKLIQSHGPQSTEEDDDDDDENEDETRPKKKVKIGGALDEVEGGGGSGGGAGTGGGSIRGGGKGDKGRGAGRSGGDKGGGRLLRFGAGRGSSTTQNSRIATEMDTGSTLLSKTTGKAIRLFCSPQPLRISNFFRSIGRATT</sequence>
<feature type="region of interest" description="Disordered" evidence="1">
    <location>
        <begin position="235"/>
        <end position="326"/>
    </location>
</feature>
<evidence type="ECO:0000313" key="3">
    <source>
        <dbReference type="Proteomes" id="UP000518752"/>
    </source>
</evidence>
<dbReference type="EMBL" id="JAACJN010000028">
    <property type="protein sequence ID" value="KAF5388676.1"/>
    <property type="molecule type" value="Genomic_DNA"/>
</dbReference>
<feature type="compositionally biased region" description="Gly residues" evidence="1">
    <location>
        <begin position="273"/>
        <end position="291"/>
    </location>
</feature>
<organism evidence="2 3">
    <name type="scientific">Collybiopsis confluens</name>
    <dbReference type="NCBI Taxonomy" id="2823264"/>
    <lineage>
        <taxon>Eukaryota</taxon>
        <taxon>Fungi</taxon>
        <taxon>Dikarya</taxon>
        <taxon>Basidiomycota</taxon>
        <taxon>Agaricomycotina</taxon>
        <taxon>Agaricomycetes</taxon>
        <taxon>Agaricomycetidae</taxon>
        <taxon>Agaricales</taxon>
        <taxon>Marasmiineae</taxon>
        <taxon>Omphalotaceae</taxon>
        <taxon>Collybiopsis</taxon>
    </lineage>
</organism>
<protein>
    <submittedName>
        <fullName evidence="2">Uncharacterized protein</fullName>
    </submittedName>
</protein>
<accession>A0A8H5HSZ1</accession>
<feature type="compositionally biased region" description="Acidic residues" evidence="1">
    <location>
        <begin position="242"/>
        <end position="254"/>
    </location>
</feature>
<evidence type="ECO:0000313" key="2">
    <source>
        <dbReference type="EMBL" id="KAF5388676.1"/>
    </source>
</evidence>
<name>A0A8H5HSZ1_9AGAR</name>